<evidence type="ECO:0000313" key="2">
    <source>
        <dbReference type="Proteomes" id="UP001140234"/>
    </source>
</evidence>
<evidence type="ECO:0000313" key="1">
    <source>
        <dbReference type="EMBL" id="KAJ2769089.1"/>
    </source>
</evidence>
<reference evidence="1" key="1">
    <citation type="submission" date="2022-07" db="EMBL/GenBank/DDBJ databases">
        <title>Phylogenomic reconstructions and comparative analyses of Kickxellomycotina fungi.</title>
        <authorList>
            <person name="Reynolds N.K."/>
            <person name="Stajich J.E."/>
            <person name="Barry K."/>
            <person name="Grigoriev I.V."/>
            <person name="Crous P."/>
            <person name="Smith M.E."/>
        </authorList>
    </citation>
    <scope>NUCLEOTIDE SEQUENCE</scope>
    <source>
        <strain evidence="1">CBS 109366</strain>
    </source>
</reference>
<protein>
    <submittedName>
        <fullName evidence="1">Uncharacterized protein</fullName>
    </submittedName>
</protein>
<proteinExistence type="predicted"/>
<organism evidence="1 2">
    <name type="scientific">Coemansia nantahalensis</name>
    <dbReference type="NCBI Taxonomy" id="2789366"/>
    <lineage>
        <taxon>Eukaryota</taxon>
        <taxon>Fungi</taxon>
        <taxon>Fungi incertae sedis</taxon>
        <taxon>Zoopagomycota</taxon>
        <taxon>Kickxellomycotina</taxon>
        <taxon>Kickxellomycetes</taxon>
        <taxon>Kickxellales</taxon>
        <taxon>Kickxellaceae</taxon>
        <taxon>Coemansia</taxon>
    </lineage>
</organism>
<dbReference type="EMBL" id="JANBUJ010001017">
    <property type="protein sequence ID" value="KAJ2769089.1"/>
    <property type="molecule type" value="Genomic_DNA"/>
</dbReference>
<dbReference type="Proteomes" id="UP001140234">
    <property type="component" value="Unassembled WGS sequence"/>
</dbReference>
<gene>
    <name evidence="1" type="ORF">IWQ57_003258</name>
</gene>
<accession>A0ACC1JX79</accession>
<keyword evidence="2" id="KW-1185">Reference proteome</keyword>
<sequence length="131" mass="13885">MRLSLLAAAALCATALGATAPLAARDSQEGSPCDTCGIPDELPKEQSQLLKSLGYKANINGMIQAVCQMIRLIEIDASAEMIMGYIIGKSLSTDEADSAQVLYDLVQRSGSCIVQAYKNGNDCSIPETNNR</sequence>
<comment type="caution">
    <text evidence="1">The sequence shown here is derived from an EMBL/GenBank/DDBJ whole genome shotgun (WGS) entry which is preliminary data.</text>
</comment>
<name>A0ACC1JX79_9FUNG</name>